<keyword evidence="4" id="KW-1185">Reference proteome</keyword>
<dbReference type="InterPro" id="IPR011042">
    <property type="entry name" value="6-blade_b-propeller_TolB-like"/>
</dbReference>
<organism evidence="3 4">
    <name type="scientific">Streptomyces cacaoi</name>
    <dbReference type="NCBI Taxonomy" id="1898"/>
    <lineage>
        <taxon>Bacteria</taxon>
        <taxon>Bacillati</taxon>
        <taxon>Actinomycetota</taxon>
        <taxon>Actinomycetes</taxon>
        <taxon>Kitasatosporales</taxon>
        <taxon>Streptomycetaceae</taxon>
        <taxon>Streptomyces</taxon>
    </lineage>
</organism>
<evidence type="ECO:0000256" key="1">
    <source>
        <dbReference type="SAM" id="SignalP"/>
    </source>
</evidence>
<dbReference type="InterPro" id="IPR012938">
    <property type="entry name" value="Glc/Sorbosone_DH"/>
</dbReference>
<dbReference type="Pfam" id="PF07995">
    <property type="entry name" value="GSDH"/>
    <property type="match status" value="1"/>
</dbReference>
<feature type="domain" description="Glucose/Sorbosone dehydrogenase" evidence="2">
    <location>
        <begin position="62"/>
        <end position="383"/>
    </location>
</feature>
<feature type="chain" id="PRO_5021262075" description="Glucose/Sorbosone dehydrogenase domain-containing protein" evidence="1">
    <location>
        <begin position="27"/>
        <end position="394"/>
    </location>
</feature>
<dbReference type="OrthoDB" id="9770043at2"/>
<dbReference type="Gene3D" id="2.120.10.30">
    <property type="entry name" value="TolB, C-terminal domain"/>
    <property type="match status" value="1"/>
</dbReference>
<reference evidence="3 4" key="1">
    <citation type="submission" date="2019-06" db="EMBL/GenBank/DDBJ databases">
        <title>Whole genome shotgun sequence of Streptomyces cacaoi subsp. cacaoi NBRC 12748.</title>
        <authorList>
            <person name="Hosoyama A."/>
            <person name="Uohara A."/>
            <person name="Ohji S."/>
            <person name="Ichikawa N."/>
        </authorList>
    </citation>
    <scope>NUCLEOTIDE SEQUENCE [LARGE SCALE GENOMIC DNA]</scope>
    <source>
        <strain evidence="3 4">NBRC 12748</strain>
    </source>
</reference>
<dbReference type="PANTHER" id="PTHR19328:SF75">
    <property type="entry name" value="ALDOSE SUGAR DEHYDROGENASE YLII"/>
    <property type="match status" value="1"/>
</dbReference>
<evidence type="ECO:0000259" key="2">
    <source>
        <dbReference type="Pfam" id="PF07995"/>
    </source>
</evidence>
<evidence type="ECO:0000313" key="3">
    <source>
        <dbReference type="EMBL" id="GEB53393.1"/>
    </source>
</evidence>
<dbReference type="InterPro" id="IPR011041">
    <property type="entry name" value="Quinoprot_gluc/sorb_DH_b-prop"/>
</dbReference>
<gene>
    <name evidence="3" type="ORF">SCA03_59440</name>
</gene>
<accession>A0A4Y3R9H2</accession>
<dbReference type="SUPFAM" id="SSF50952">
    <property type="entry name" value="Soluble quinoprotein glucose dehydrogenase"/>
    <property type="match status" value="1"/>
</dbReference>
<dbReference type="Proteomes" id="UP000319210">
    <property type="component" value="Unassembled WGS sequence"/>
</dbReference>
<dbReference type="EMBL" id="BJMM01000050">
    <property type="protein sequence ID" value="GEB53393.1"/>
    <property type="molecule type" value="Genomic_DNA"/>
</dbReference>
<dbReference type="RefSeq" id="WP_086816053.1">
    <property type="nucleotide sequence ID" value="NZ_BJMM01000050.1"/>
</dbReference>
<evidence type="ECO:0000313" key="4">
    <source>
        <dbReference type="Proteomes" id="UP000319210"/>
    </source>
</evidence>
<protein>
    <recommendedName>
        <fullName evidence="2">Glucose/Sorbosone dehydrogenase domain-containing protein</fullName>
    </recommendedName>
</protein>
<keyword evidence="1" id="KW-0732">Signal</keyword>
<name>A0A4Y3R9H2_STRCI</name>
<dbReference type="PANTHER" id="PTHR19328">
    <property type="entry name" value="HEDGEHOG-INTERACTING PROTEIN"/>
    <property type="match status" value="1"/>
</dbReference>
<proteinExistence type="predicted"/>
<comment type="caution">
    <text evidence="3">The sequence shown here is derived from an EMBL/GenBank/DDBJ whole genome shotgun (WGS) entry which is preliminary data.</text>
</comment>
<sequence>MKVRNCSALLGTLALCITLALPAASAQETGRPGRAADAAQPAASSHRAADVGLEKVAEAEMPTAGTAGPDGTVWIAERPGRVRVLDGTQLGEPVLDITDETTIDGERGLLGIAFDPAFEHFYIAFTDKEGTSTVDEFAVENGALRPDTRRTVLTQEQPYANHNGGNLAFGPDGMLYIGLGDGGSGGDPHGNGQKLDTLLGKLLRIDPRGGQDGEPYAVPEDNPFVDEPGARGEIWAYGLRNPWRFSFDADTGDLLIGDVGQSTREEVDLAPASSGGGENYGWSEMEGTLPFDGGTEPANHVPPVFEYDRSPTRCSVTGGYVYRGEAVPELAGKYLFSDYCEGDIRALDIEDGEVTGETNLGVNGGEVVSFAQDSDHELYVLALDGSVYRLGPAA</sequence>
<dbReference type="AlphaFoldDB" id="A0A4Y3R9H2"/>
<feature type="signal peptide" evidence="1">
    <location>
        <begin position="1"/>
        <end position="26"/>
    </location>
</feature>